<feature type="binding site" evidence="12">
    <location>
        <position position="49"/>
    </location>
    <ligand>
        <name>S-adenosyl-L-methionine</name>
        <dbReference type="ChEBI" id="CHEBI:59789"/>
    </ligand>
</feature>
<dbReference type="Pfam" id="PF06463">
    <property type="entry name" value="Mob_synth_C"/>
    <property type="match status" value="1"/>
</dbReference>
<evidence type="ECO:0000256" key="5">
    <source>
        <dbReference type="ARBA" id="ARBA00022741"/>
    </source>
</evidence>
<comment type="cofactor">
    <cofactor evidence="12">
        <name>[4Fe-4S] cluster</name>
        <dbReference type="ChEBI" id="CHEBI:49883"/>
    </cofactor>
    <text evidence="12">Binds 2 [4Fe-4S] clusters. Binds 1 [4Fe-4S] cluster coordinated with 3 cysteines and an exchangeable S-adenosyl-L-methionine and 1 [4Fe-4S] cluster coordinated with 3 cysteines and the GTP-derived substrate.</text>
</comment>
<dbReference type="UniPathway" id="UPA00344"/>
<gene>
    <name evidence="12 15" type="primary">moaA</name>
    <name evidence="15" type="ORF">CSC94_08355</name>
</gene>
<dbReference type="GO" id="GO:0006777">
    <property type="term" value="P:Mo-molybdopterin cofactor biosynthetic process"/>
    <property type="evidence" value="ECO:0007669"/>
    <property type="project" value="UniProtKB-UniRule"/>
</dbReference>
<dbReference type="Proteomes" id="UP000221168">
    <property type="component" value="Unassembled WGS sequence"/>
</dbReference>
<dbReference type="GO" id="GO:1904047">
    <property type="term" value="F:S-adenosyl-L-methionine binding"/>
    <property type="evidence" value="ECO:0007669"/>
    <property type="project" value="UniProtKB-UniRule"/>
</dbReference>
<dbReference type="Pfam" id="PF04055">
    <property type="entry name" value="Radical_SAM"/>
    <property type="match status" value="1"/>
</dbReference>
<dbReference type="GO" id="GO:0051539">
    <property type="term" value="F:4 iron, 4 sulfur cluster binding"/>
    <property type="evidence" value="ECO:0007669"/>
    <property type="project" value="UniProtKB-UniRule"/>
</dbReference>
<evidence type="ECO:0000256" key="11">
    <source>
        <dbReference type="ARBA" id="ARBA00048697"/>
    </source>
</evidence>
<evidence type="ECO:0000256" key="10">
    <source>
        <dbReference type="ARBA" id="ARBA00023239"/>
    </source>
</evidence>
<feature type="binding site" evidence="12">
    <location>
        <position position="179"/>
    </location>
    <ligand>
        <name>GTP</name>
        <dbReference type="ChEBI" id="CHEBI:37565"/>
    </ligand>
</feature>
<accession>A0A2G1QQ97</accession>
<feature type="binding site" evidence="12">
    <location>
        <position position="43"/>
    </location>
    <ligand>
        <name>[4Fe-4S] cluster</name>
        <dbReference type="ChEBI" id="CHEBI:49883"/>
        <label>1</label>
        <note>4Fe-4S-S-AdoMet</note>
    </ligand>
</feature>
<comment type="pathway">
    <text evidence="12">Cofactor biosynthesis; molybdopterin biosynthesis.</text>
</comment>
<evidence type="ECO:0000256" key="3">
    <source>
        <dbReference type="ARBA" id="ARBA00022691"/>
    </source>
</evidence>
<dbReference type="EC" id="4.1.99.22" evidence="1 12"/>
<dbReference type="PANTHER" id="PTHR22960">
    <property type="entry name" value="MOLYBDOPTERIN COFACTOR SYNTHESIS PROTEIN A"/>
    <property type="match status" value="1"/>
</dbReference>
<comment type="similarity">
    <text evidence="12">Belongs to the radical SAM superfamily. MoaA family.</text>
</comment>
<feature type="binding site" evidence="12">
    <location>
        <position position="213"/>
    </location>
    <ligand>
        <name>S-adenosyl-L-methionine</name>
        <dbReference type="ChEBI" id="CHEBI:59789"/>
    </ligand>
</feature>
<evidence type="ECO:0000256" key="2">
    <source>
        <dbReference type="ARBA" id="ARBA00022485"/>
    </source>
</evidence>
<evidence type="ECO:0000256" key="8">
    <source>
        <dbReference type="ARBA" id="ARBA00023134"/>
    </source>
</evidence>
<keyword evidence="4 12" id="KW-0479">Metal-binding</keyword>
<dbReference type="InterPro" id="IPR058240">
    <property type="entry name" value="rSAM_sf"/>
</dbReference>
<dbReference type="InterPro" id="IPR006638">
    <property type="entry name" value="Elp3/MiaA/NifB-like_rSAM"/>
</dbReference>
<dbReference type="GO" id="GO:0046872">
    <property type="term" value="F:metal ion binding"/>
    <property type="evidence" value="ECO:0007669"/>
    <property type="project" value="UniProtKB-KW"/>
</dbReference>
<evidence type="ECO:0000256" key="4">
    <source>
        <dbReference type="ARBA" id="ARBA00022723"/>
    </source>
</evidence>
<feature type="region of interest" description="Disordered" evidence="13">
    <location>
        <begin position="1"/>
        <end position="20"/>
    </location>
</feature>
<comment type="caution">
    <text evidence="15">The sequence shown here is derived from an EMBL/GenBank/DDBJ whole genome shotgun (WGS) entry which is preliminary data.</text>
</comment>
<dbReference type="InterPro" id="IPR013483">
    <property type="entry name" value="MoaA"/>
</dbReference>
<feature type="binding site" evidence="12">
    <location>
        <position position="47"/>
    </location>
    <ligand>
        <name>[4Fe-4S] cluster</name>
        <dbReference type="ChEBI" id="CHEBI:49883"/>
        <label>1</label>
        <note>4Fe-4S-S-AdoMet</note>
    </ligand>
</feature>
<keyword evidence="3 12" id="KW-0949">S-adenosyl-L-methionine</keyword>
<comment type="subunit">
    <text evidence="12">Monomer and homodimer.</text>
</comment>
<protein>
    <recommendedName>
        <fullName evidence="1 12">GTP 3',8-cyclase</fullName>
        <ecNumber evidence="1 12">4.1.99.22</ecNumber>
    </recommendedName>
    <alternativeName>
        <fullName evidence="12">Molybdenum cofactor biosynthesis protein A</fullName>
    </alternativeName>
</protein>
<dbReference type="HAMAP" id="MF_01225_B">
    <property type="entry name" value="MoaA_B"/>
    <property type="match status" value="1"/>
</dbReference>
<feature type="binding site" evidence="12">
    <location>
        <begin position="281"/>
        <end position="283"/>
    </location>
    <ligand>
        <name>GTP</name>
        <dbReference type="ChEBI" id="CHEBI:37565"/>
    </ligand>
</feature>
<dbReference type="GO" id="GO:0061799">
    <property type="term" value="F:cyclic pyranopterin monophosphate synthase activity"/>
    <property type="evidence" value="ECO:0007669"/>
    <property type="project" value="TreeGrafter"/>
</dbReference>
<dbReference type="SFLD" id="SFLDG01383">
    <property type="entry name" value="cyclic_pyranopterin_phosphate"/>
    <property type="match status" value="1"/>
</dbReference>
<keyword evidence="10 12" id="KW-0456">Lyase</keyword>
<comment type="catalytic activity">
    <reaction evidence="11 12">
        <text>GTP + AH2 + S-adenosyl-L-methionine = (8S)-3',8-cyclo-7,8-dihydroguanosine 5'-triphosphate + 5'-deoxyadenosine + L-methionine + A + H(+)</text>
        <dbReference type="Rhea" id="RHEA:49576"/>
        <dbReference type="ChEBI" id="CHEBI:13193"/>
        <dbReference type="ChEBI" id="CHEBI:15378"/>
        <dbReference type="ChEBI" id="CHEBI:17319"/>
        <dbReference type="ChEBI" id="CHEBI:17499"/>
        <dbReference type="ChEBI" id="CHEBI:37565"/>
        <dbReference type="ChEBI" id="CHEBI:57844"/>
        <dbReference type="ChEBI" id="CHEBI:59789"/>
        <dbReference type="ChEBI" id="CHEBI:131766"/>
        <dbReference type="EC" id="4.1.99.22"/>
    </reaction>
</comment>
<evidence type="ECO:0000256" key="1">
    <source>
        <dbReference type="ARBA" id="ARBA00012167"/>
    </source>
</evidence>
<dbReference type="OrthoDB" id="9763993at2"/>
<dbReference type="PROSITE" id="PS01305">
    <property type="entry name" value="MOAA_NIFB_PQQE"/>
    <property type="match status" value="1"/>
</dbReference>
<dbReference type="SFLD" id="SFLDG01386">
    <property type="entry name" value="main_SPASM_domain-containing"/>
    <property type="match status" value="1"/>
</dbReference>
<keyword evidence="2 12" id="KW-0004">4Fe-4S</keyword>
<organism evidence="15 16">
    <name type="scientific">Zhengella mangrovi</name>
    <dbReference type="NCBI Taxonomy" id="1982044"/>
    <lineage>
        <taxon>Bacteria</taxon>
        <taxon>Pseudomonadati</taxon>
        <taxon>Pseudomonadota</taxon>
        <taxon>Alphaproteobacteria</taxon>
        <taxon>Hyphomicrobiales</taxon>
        <taxon>Notoacmeibacteraceae</taxon>
        <taxon>Zhengella</taxon>
    </lineage>
</organism>
<dbReference type="EMBL" id="PDVP01000003">
    <property type="protein sequence ID" value="PHP67696.1"/>
    <property type="molecule type" value="Genomic_DNA"/>
</dbReference>
<feature type="binding site" evidence="12">
    <location>
        <position position="279"/>
    </location>
    <ligand>
        <name>[4Fe-4S] cluster</name>
        <dbReference type="ChEBI" id="CHEBI:49883"/>
        <label>2</label>
        <note>4Fe-4S-substrate</note>
    </ligand>
</feature>
<dbReference type="PANTHER" id="PTHR22960:SF0">
    <property type="entry name" value="MOLYBDENUM COFACTOR BIOSYNTHESIS PROTEIN 1"/>
    <property type="match status" value="1"/>
</dbReference>
<keyword evidence="6 12" id="KW-0408">Iron</keyword>
<feature type="binding site" evidence="12">
    <location>
        <position position="36"/>
    </location>
    <ligand>
        <name>GTP</name>
        <dbReference type="ChEBI" id="CHEBI:37565"/>
    </ligand>
</feature>
<dbReference type="SFLD" id="SFLDG01067">
    <property type="entry name" value="SPASM/twitch_domain_containing"/>
    <property type="match status" value="1"/>
</dbReference>
<dbReference type="InterPro" id="IPR010505">
    <property type="entry name" value="MoaA_twitch"/>
</dbReference>
<feature type="binding site" evidence="12">
    <location>
        <position position="50"/>
    </location>
    <ligand>
        <name>[4Fe-4S] cluster</name>
        <dbReference type="ChEBI" id="CHEBI:49883"/>
        <label>1</label>
        <note>4Fe-4S-S-AdoMet</note>
    </ligand>
</feature>
<dbReference type="SUPFAM" id="SSF102114">
    <property type="entry name" value="Radical SAM enzymes"/>
    <property type="match status" value="1"/>
</dbReference>
<dbReference type="InterPro" id="IPR040064">
    <property type="entry name" value="MoaA-like"/>
</dbReference>
<evidence type="ECO:0000313" key="15">
    <source>
        <dbReference type="EMBL" id="PHP67696.1"/>
    </source>
</evidence>
<dbReference type="GO" id="GO:0061798">
    <property type="term" value="F:GTP 3',8'-cyclase activity"/>
    <property type="evidence" value="ECO:0007669"/>
    <property type="project" value="UniProtKB-UniRule"/>
</dbReference>
<keyword evidence="5 12" id="KW-0547">Nucleotide-binding</keyword>
<feature type="binding site" evidence="12">
    <location>
        <position position="85"/>
    </location>
    <ligand>
        <name>GTP</name>
        <dbReference type="ChEBI" id="CHEBI:37565"/>
    </ligand>
</feature>
<feature type="binding site" evidence="12">
    <location>
        <position position="119"/>
    </location>
    <ligand>
        <name>GTP</name>
        <dbReference type="ChEBI" id="CHEBI:37565"/>
    </ligand>
</feature>
<feature type="domain" description="Radical SAM core" evidence="14">
    <location>
        <begin position="27"/>
        <end position="253"/>
    </location>
</feature>
<feature type="binding site" evidence="12">
    <location>
        <position position="293"/>
    </location>
    <ligand>
        <name>[4Fe-4S] cluster</name>
        <dbReference type="ChEBI" id="CHEBI:49883"/>
        <label>2</label>
        <note>4Fe-4S-substrate</note>
    </ligand>
</feature>
<keyword evidence="16" id="KW-1185">Reference proteome</keyword>
<dbReference type="CDD" id="cd21117">
    <property type="entry name" value="Twitch_MoaA"/>
    <property type="match status" value="1"/>
</dbReference>
<dbReference type="SFLD" id="SFLDS00029">
    <property type="entry name" value="Radical_SAM"/>
    <property type="match status" value="1"/>
</dbReference>
<sequence>MGPMPMTPDRSIPLTTPARSQPTLTDTFGRAITYLRLSVTDRCDLRCTYCMSEHMTFLPRKDVLSLEETYRLAETFMRLGVRKLRLTGGEPLVRKNIMTLLAQLKPHLEARDLDEVTLTTNGTLLARYAAALKQNGVTRVNVSLDTLDPDRYRAVTRWGDLARALSGVDAALAEGLSVKLNAVVQKGLFERDAADLIAFAHGRGMDLTFIEAMPLGGALDDYGANHLPLTEAEAWLRARYTLTPVTKKTGGPARYMRVGETGGLIGFIAPLSCNFCASCNRMRVSCTGQLFPCMGDDGAVDLRAALRGGEGPEQLEQAILGAVAAKPRGHGFGFDGTVSGGLSRPMSHLGG</sequence>
<evidence type="ECO:0000256" key="13">
    <source>
        <dbReference type="SAM" id="MobiDB-lite"/>
    </source>
</evidence>
<dbReference type="SMART" id="SM00729">
    <property type="entry name" value="Elp3"/>
    <property type="match status" value="1"/>
</dbReference>
<dbReference type="Gene3D" id="3.20.20.70">
    <property type="entry name" value="Aldolase class I"/>
    <property type="match status" value="1"/>
</dbReference>
<reference evidence="15 16" key="1">
    <citation type="submission" date="2017-10" db="EMBL/GenBank/DDBJ databases">
        <title>Sedimentibacterium mangrovi gen. nov., sp. nov., a novel member of family Phyllobacteriacea isolated from mangrove sediment.</title>
        <authorList>
            <person name="Liao H."/>
            <person name="Tian Y."/>
        </authorList>
    </citation>
    <scope>NUCLEOTIDE SEQUENCE [LARGE SCALE GENOMIC DNA]</scope>
    <source>
        <strain evidence="15 16">X9-2-2</strain>
    </source>
</reference>
<name>A0A2G1QQ97_9HYPH</name>
<feature type="binding site" evidence="12">
    <location>
        <position position="89"/>
    </location>
    <ligand>
        <name>S-adenosyl-L-methionine</name>
        <dbReference type="ChEBI" id="CHEBI:59789"/>
    </ligand>
</feature>
<dbReference type="NCBIfam" id="TIGR02666">
    <property type="entry name" value="moaA"/>
    <property type="match status" value="1"/>
</dbReference>
<dbReference type="CDD" id="cd01335">
    <property type="entry name" value="Radical_SAM"/>
    <property type="match status" value="1"/>
</dbReference>
<dbReference type="PROSITE" id="PS51918">
    <property type="entry name" value="RADICAL_SAM"/>
    <property type="match status" value="1"/>
</dbReference>
<proteinExistence type="inferred from homology"/>
<keyword evidence="9 12" id="KW-0501">Molybdenum cofactor biosynthesis</keyword>
<dbReference type="InterPro" id="IPR000385">
    <property type="entry name" value="MoaA_NifB_PqqE_Fe-S-bd_CS"/>
</dbReference>
<dbReference type="InterPro" id="IPR013785">
    <property type="entry name" value="Aldolase_TIM"/>
</dbReference>
<keyword evidence="8 12" id="KW-0342">GTP-binding</keyword>
<keyword evidence="7 12" id="KW-0411">Iron-sulfur</keyword>
<dbReference type="AlphaFoldDB" id="A0A2G1QQ97"/>
<evidence type="ECO:0000256" key="7">
    <source>
        <dbReference type="ARBA" id="ARBA00023014"/>
    </source>
</evidence>
<evidence type="ECO:0000256" key="12">
    <source>
        <dbReference type="HAMAP-Rule" id="MF_01225"/>
    </source>
</evidence>
<evidence type="ECO:0000313" key="16">
    <source>
        <dbReference type="Proteomes" id="UP000221168"/>
    </source>
</evidence>
<feature type="binding site" evidence="12">
    <location>
        <position position="143"/>
    </location>
    <ligand>
        <name>S-adenosyl-L-methionine</name>
        <dbReference type="ChEBI" id="CHEBI:59789"/>
    </ligand>
</feature>
<dbReference type="GO" id="GO:0005525">
    <property type="term" value="F:GTP binding"/>
    <property type="evidence" value="ECO:0007669"/>
    <property type="project" value="UniProtKB-UniRule"/>
</dbReference>
<dbReference type="InterPro" id="IPR050105">
    <property type="entry name" value="MoCo_biosynth_MoaA/MoaC"/>
</dbReference>
<feature type="binding site" evidence="12">
    <location>
        <position position="276"/>
    </location>
    <ligand>
        <name>[4Fe-4S] cluster</name>
        <dbReference type="ChEBI" id="CHEBI:49883"/>
        <label>2</label>
        <note>4Fe-4S-substrate</note>
    </ligand>
</feature>
<evidence type="ECO:0000256" key="6">
    <source>
        <dbReference type="ARBA" id="ARBA00023004"/>
    </source>
</evidence>
<comment type="function">
    <text evidence="12">Catalyzes the cyclization of GTP to (8S)-3',8-cyclo-7,8-dihydroguanosine 5'-triphosphate.</text>
</comment>
<dbReference type="InterPro" id="IPR007197">
    <property type="entry name" value="rSAM"/>
</dbReference>
<evidence type="ECO:0000259" key="14">
    <source>
        <dbReference type="PROSITE" id="PS51918"/>
    </source>
</evidence>
<evidence type="ECO:0000256" key="9">
    <source>
        <dbReference type="ARBA" id="ARBA00023150"/>
    </source>
</evidence>